<reference evidence="1" key="1">
    <citation type="journal article" date="2014" name="Int. J. Syst. Evol. Microbiol.">
        <title>Complete genome sequence of Corynebacterium casei LMG S-19264T (=DSM 44701T), isolated from a smear-ripened cheese.</title>
        <authorList>
            <consortium name="US DOE Joint Genome Institute (JGI-PGF)"/>
            <person name="Walter F."/>
            <person name="Albersmeier A."/>
            <person name="Kalinowski J."/>
            <person name="Ruckert C."/>
        </authorList>
    </citation>
    <scope>NUCLEOTIDE SEQUENCE</scope>
    <source>
        <strain evidence="1">CGMCC 4.7368</strain>
    </source>
</reference>
<evidence type="ECO:0000313" key="2">
    <source>
        <dbReference type="Proteomes" id="UP000646523"/>
    </source>
</evidence>
<protein>
    <submittedName>
        <fullName evidence="1">Uncharacterized protein</fullName>
    </submittedName>
</protein>
<keyword evidence="2" id="KW-1185">Reference proteome</keyword>
<name>A0A918DNM1_9ACTN</name>
<evidence type="ECO:0000313" key="1">
    <source>
        <dbReference type="EMBL" id="GGO76918.1"/>
    </source>
</evidence>
<sequence>MYVVSADALTVAEAAAEAVAEVTPVMLTSKALAAVATTVARPTEPKALFIISSPDKPARIRPACGLITQGEPARAAIRTRIADERIPMGIGIEWR</sequence>
<organism evidence="1 2">
    <name type="scientific">Nonomuraea cavernae</name>
    <dbReference type="NCBI Taxonomy" id="2045107"/>
    <lineage>
        <taxon>Bacteria</taxon>
        <taxon>Bacillati</taxon>
        <taxon>Actinomycetota</taxon>
        <taxon>Actinomycetes</taxon>
        <taxon>Streptosporangiales</taxon>
        <taxon>Streptosporangiaceae</taxon>
        <taxon>Nonomuraea</taxon>
    </lineage>
</organism>
<dbReference type="AlphaFoldDB" id="A0A918DNM1"/>
<gene>
    <name evidence="1" type="ORF">GCM10012289_55350</name>
</gene>
<accession>A0A918DNM1</accession>
<comment type="caution">
    <text evidence="1">The sequence shown here is derived from an EMBL/GenBank/DDBJ whole genome shotgun (WGS) entry which is preliminary data.</text>
</comment>
<proteinExistence type="predicted"/>
<reference evidence="1" key="2">
    <citation type="submission" date="2020-09" db="EMBL/GenBank/DDBJ databases">
        <authorList>
            <person name="Sun Q."/>
            <person name="Zhou Y."/>
        </authorList>
    </citation>
    <scope>NUCLEOTIDE SEQUENCE</scope>
    <source>
        <strain evidence="1">CGMCC 4.7368</strain>
    </source>
</reference>
<dbReference type="Proteomes" id="UP000646523">
    <property type="component" value="Unassembled WGS sequence"/>
</dbReference>
<dbReference type="EMBL" id="BMNH01000021">
    <property type="protein sequence ID" value="GGO76918.1"/>
    <property type="molecule type" value="Genomic_DNA"/>
</dbReference>